<gene>
    <name evidence="2" type="ORF">METZ01_LOCUS491613</name>
</gene>
<reference evidence="2" key="1">
    <citation type="submission" date="2018-05" db="EMBL/GenBank/DDBJ databases">
        <authorList>
            <person name="Lanie J.A."/>
            <person name="Ng W.-L."/>
            <person name="Kazmierczak K.M."/>
            <person name="Andrzejewski T.M."/>
            <person name="Davidsen T.M."/>
            <person name="Wayne K.J."/>
            <person name="Tettelin H."/>
            <person name="Glass J.I."/>
            <person name="Rusch D."/>
            <person name="Podicherti R."/>
            <person name="Tsui H.-C.T."/>
            <person name="Winkler M.E."/>
        </authorList>
    </citation>
    <scope>NUCLEOTIDE SEQUENCE</scope>
</reference>
<organism evidence="2">
    <name type="scientific">marine metagenome</name>
    <dbReference type="NCBI Taxonomy" id="408172"/>
    <lineage>
        <taxon>unclassified sequences</taxon>
        <taxon>metagenomes</taxon>
        <taxon>ecological metagenomes</taxon>
    </lineage>
</organism>
<evidence type="ECO:0000256" key="1">
    <source>
        <dbReference type="SAM" id="Phobius"/>
    </source>
</evidence>
<dbReference type="EMBL" id="UINC01213816">
    <property type="protein sequence ID" value="SVE38759.1"/>
    <property type="molecule type" value="Genomic_DNA"/>
</dbReference>
<keyword evidence="1" id="KW-0472">Membrane</keyword>
<dbReference type="AlphaFoldDB" id="A0A383D3C2"/>
<proteinExistence type="predicted"/>
<sequence>MDIFHWIVFFAGISILDPSFGFLPILALCFLILNVPNPLISTFCCFDNALAISSRT</sequence>
<keyword evidence="1" id="KW-1133">Transmembrane helix</keyword>
<protein>
    <submittedName>
        <fullName evidence="2">Uncharacterized protein</fullName>
    </submittedName>
</protein>
<keyword evidence="1" id="KW-0812">Transmembrane</keyword>
<name>A0A383D3C2_9ZZZZ</name>
<evidence type="ECO:0000313" key="2">
    <source>
        <dbReference type="EMBL" id="SVE38759.1"/>
    </source>
</evidence>
<feature type="non-terminal residue" evidence="2">
    <location>
        <position position="56"/>
    </location>
</feature>
<accession>A0A383D3C2</accession>
<feature type="transmembrane region" description="Helical" evidence="1">
    <location>
        <begin position="6"/>
        <end position="33"/>
    </location>
</feature>